<dbReference type="RefSeq" id="XP_043004180.1">
    <property type="nucleotide sequence ID" value="XM_043158825.1"/>
</dbReference>
<feature type="transmembrane region" description="Helical" evidence="2">
    <location>
        <begin position="301"/>
        <end position="322"/>
    </location>
</feature>
<organism evidence="3 4">
    <name type="scientific">Marasmius oreades</name>
    <name type="common">fairy-ring Marasmius</name>
    <dbReference type="NCBI Taxonomy" id="181124"/>
    <lineage>
        <taxon>Eukaryota</taxon>
        <taxon>Fungi</taxon>
        <taxon>Dikarya</taxon>
        <taxon>Basidiomycota</taxon>
        <taxon>Agaricomycotina</taxon>
        <taxon>Agaricomycetes</taxon>
        <taxon>Agaricomycetidae</taxon>
        <taxon>Agaricales</taxon>
        <taxon>Marasmiineae</taxon>
        <taxon>Marasmiaceae</taxon>
        <taxon>Marasmius</taxon>
    </lineage>
</organism>
<gene>
    <name evidence="3" type="ORF">E1B28_013656</name>
</gene>
<feature type="transmembrane region" description="Helical" evidence="2">
    <location>
        <begin position="409"/>
        <end position="430"/>
    </location>
</feature>
<feature type="transmembrane region" description="Helical" evidence="2">
    <location>
        <begin position="198"/>
        <end position="221"/>
    </location>
</feature>
<dbReference type="OrthoDB" id="3351993at2759"/>
<feature type="region of interest" description="Disordered" evidence="1">
    <location>
        <begin position="77"/>
        <end position="106"/>
    </location>
</feature>
<feature type="compositionally biased region" description="Polar residues" evidence="1">
    <location>
        <begin position="82"/>
        <end position="95"/>
    </location>
</feature>
<proteinExistence type="predicted"/>
<keyword evidence="4" id="KW-1185">Reference proteome</keyword>
<evidence type="ECO:0000256" key="2">
    <source>
        <dbReference type="SAM" id="Phobius"/>
    </source>
</evidence>
<sequence>MGVIRKRNWAGIPELLRVVFYPQNLANSRRTEMGERICSIPGNADIAGVRASVYIQACLAALNTAFMMNTVGYGEDDDQEEASQNVKTDTVTTNPPAVDRPQSPKEHPFPNFLRNRSLYIGVVKNLERSIFMVGFAVIISAIIEMRTSPSGLTPYHALIVLNISLINNWAGLLILMGRGGFRMSGRRGWKGMLVVTRASILDSFWCIVHSTLFCAFGLYFWGTQSAFLGYLSEQSDPCQPLIYYWVFGPVAYTNRALKVASLVFYSISVLPVAGLYFQVFVPSIILLTFIFVFAVLPVAGIIGMVLATIFYCIIQPFFNLLIRPIFRIPLMRRFLDLVAPTFVRVWDYLRTLSRTLSAFTTSLVLGPAYAPIVMFIAALAPISPIIYTIVSTESIVKLNRPNVLPGENVWTYGQTLALFTAAVACVLYGYEWWKTLKEERMWLERKGDAETGGSGSPAMQSHSERETQTENVVDT</sequence>
<keyword evidence="2" id="KW-0812">Transmembrane</keyword>
<dbReference type="GeneID" id="66082731"/>
<feature type="transmembrane region" description="Helical" evidence="2">
    <location>
        <begin position="155"/>
        <end position="177"/>
    </location>
</feature>
<evidence type="ECO:0000313" key="3">
    <source>
        <dbReference type="EMBL" id="KAG7087709.1"/>
    </source>
</evidence>
<evidence type="ECO:0000256" key="1">
    <source>
        <dbReference type="SAM" id="MobiDB-lite"/>
    </source>
</evidence>
<feature type="transmembrane region" description="Helical" evidence="2">
    <location>
        <begin position="269"/>
        <end position="295"/>
    </location>
</feature>
<comment type="caution">
    <text evidence="3">The sequence shown here is derived from an EMBL/GenBank/DDBJ whole genome shotgun (WGS) entry which is preliminary data.</text>
</comment>
<reference evidence="3" key="1">
    <citation type="journal article" date="2021" name="Genome Biol. Evol.">
        <title>The assembled and annotated genome of the fairy-ring fungus Marasmius oreades.</title>
        <authorList>
            <person name="Hiltunen M."/>
            <person name="Ament-Velasquez S.L."/>
            <person name="Johannesson H."/>
        </authorList>
    </citation>
    <scope>NUCLEOTIDE SEQUENCE</scope>
    <source>
        <strain evidence="3">03SP1</strain>
    </source>
</reference>
<dbReference type="AlphaFoldDB" id="A0A9P7UQ44"/>
<accession>A0A9P7UQ44</accession>
<feature type="transmembrane region" description="Helical" evidence="2">
    <location>
        <begin position="126"/>
        <end position="143"/>
    </location>
</feature>
<feature type="transmembrane region" description="Helical" evidence="2">
    <location>
        <begin position="241"/>
        <end position="257"/>
    </location>
</feature>
<name>A0A9P7UQ44_9AGAR</name>
<dbReference type="EMBL" id="CM032189">
    <property type="protein sequence ID" value="KAG7087709.1"/>
    <property type="molecule type" value="Genomic_DNA"/>
</dbReference>
<protein>
    <submittedName>
        <fullName evidence="3">Uncharacterized protein</fullName>
    </submittedName>
</protein>
<evidence type="ECO:0000313" key="4">
    <source>
        <dbReference type="Proteomes" id="UP001049176"/>
    </source>
</evidence>
<feature type="transmembrane region" description="Helical" evidence="2">
    <location>
        <begin position="363"/>
        <end position="389"/>
    </location>
</feature>
<dbReference type="KEGG" id="more:E1B28_013656"/>
<keyword evidence="2" id="KW-1133">Transmembrane helix</keyword>
<dbReference type="Proteomes" id="UP001049176">
    <property type="component" value="Chromosome 9"/>
</dbReference>
<keyword evidence="2" id="KW-0472">Membrane</keyword>
<feature type="region of interest" description="Disordered" evidence="1">
    <location>
        <begin position="447"/>
        <end position="475"/>
    </location>
</feature>